<name>A0A834P488_VESPE</name>
<organism evidence="1 2">
    <name type="scientific">Vespula pensylvanica</name>
    <name type="common">Western yellow jacket</name>
    <name type="synonym">Wasp</name>
    <dbReference type="NCBI Taxonomy" id="30213"/>
    <lineage>
        <taxon>Eukaryota</taxon>
        <taxon>Metazoa</taxon>
        <taxon>Ecdysozoa</taxon>
        <taxon>Arthropoda</taxon>
        <taxon>Hexapoda</taxon>
        <taxon>Insecta</taxon>
        <taxon>Pterygota</taxon>
        <taxon>Neoptera</taxon>
        <taxon>Endopterygota</taxon>
        <taxon>Hymenoptera</taxon>
        <taxon>Apocrita</taxon>
        <taxon>Aculeata</taxon>
        <taxon>Vespoidea</taxon>
        <taxon>Vespidae</taxon>
        <taxon>Vespinae</taxon>
        <taxon>Vespula</taxon>
    </lineage>
</organism>
<evidence type="ECO:0000313" key="1">
    <source>
        <dbReference type="EMBL" id="KAF7427381.1"/>
    </source>
</evidence>
<reference evidence="1" key="1">
    <citation type="journal article" date="2020" name="G3 (Bethesda)">
        <title>High-Quality Assemblies for Three Invasive Social Wasps from the &lt;i&gt;Vespula&lt;/i&gt; Genus.</title>
        <authorList>
            <person name="Harrop T.W.R."/>
            <person name="Guhlin J."/>
            <person name="McLaughlin G.M."/>
            <person name="Permina E."/>
            <person name="Stockwell P."/>
            <person name="Gilligan J."/>
            <person name="Le Lec M.F."/>
            <person name="Gruber M.A.M."/>
            <person name="Quinn O."/>
            <person name="Lovegrove M."/>
            <person name="Duncan E.J."/>
            <person name="Remnant E.J."/>
            <person name="Van Eeckhoven J."/>
            <person name="Graham B."/>
            <person name="Knapp R.A."/>
            <person name="Langford K.W."/>
            <person name="Kronenberg Z."/>
            <person name="Press M.O."/>
            <person name="Eacker S.M."/>
            <person name="Wilson-Rankin E.E."/>
            <person name="Purcell J."/>
            <person name="Lester P.J."/>
            <person name="Dearden P.K."/>
        </authorList>
    </citation>
    <scope>NUCLEOTIDE SEQUENCE</scope>
    <source>
        <strain evidence="1">Volc-1</strain>
    </source>
</reference>
<evidence type="ECO:0000313" key="2">
    <source>
        <dbReference type="Proteomes" id="UP000600918"/>
    </source>
</evidence>
<keyword evidence="2" id="KW-1185">Reference proteome</keyword>
<dbReference type="AlphaFoldDB" id="A0A834P488"/>
<comment type="caution">
    <text evidence="1">The sequence shown here is derived from an EMBL/GenBank/DDBJ whole genome shotgun (WGS) entry which is preliminary data.</text>
</comment>
<protein>
    <submittedName>
        <fullName evidence="1">Uncharacterized protein</fullName>
    </submittedName>
</protein>
<gene>
    <name evidence="1" type="ORF">H0235_007075</name>
</gene>
<dbReference type="Proteomes" id="UP000600918">
    <property type="component" value="Unassembled WGS sequence"/>
</dbReference>
<dbReference type="EMBL" id="JACSDY010000005">
    <property type="protein sequence ID" value="KAF7427381.1"/>
    <property type="molecule type" value="Genomic_DNA"/>
</dbReference>
<sequence length="101" mass="10910">MVIGGLNKLSKTVLSQKHRGKAKFFGISYELKGGFSPLTTSVSKSTLLYPWNPTGESRSLLAADTIDEEDRSSPIDGFTDRATVFSLLSVEAETALIDDIA</sequence>
<accession>A0A834P488</accession>
<proteinExistence type="predicted"/>